<keyword evidence="3 5" id="KW-0238">DNA-binding</keyword>
<dbReference type="GO" id="GO:0030154">
    <property type="term" value="P:cell differentiation"/>
    <property type="evidence" value="ECO:0007669"/>
    <property type="project" value="TreeGrafter"/>
</dbReference>
<evidence type="ECO:0000256" key="4">
    <source>
        <dbReference type="ARBA" id="ARBA00023242"/>
    </source>
</evidence>
<evidence type="ECO:0000256" key="3">
    <source>
        <dbReference type="ARBA" id="ARBA00023125"/>
    </source>
</evidence>
<dbReference type="EMBL" id="JABEBT010000024">
    <property type="protein sequence ID" value="KAF7636983.1"/>
    <property type="molecule type" value="Genomic_DNA"/>
</dbReference>
<feature type="compositionally biased region" description="Basic and acidic residues" evidence="6">
    <location>
        <begin position="1"/>
        <end position="10"/>
    </location>
</feature>
<dbReference type="InterPro" id="IPR046328">
    <property type="entry name" value="ETS_fam"/>
</dbReference>
<gene>
    <name evidence="8" type="ORF">Mgra_00003562</name>
</gene>
<organism evidence="8 9">
    <name type="scientific">Meloidogyne graminicola</name>
    <dbReference type="NCBI Taxonomy" id="189291"/>
    <lineage>
        <taxon>Eukaryota</taxon>
        <taxon>Metazoa</taxon>
        <taxon>Ecdysozoa</taxon>
        <taxon>Nematoda</taxon>
        <taxon>Chromadorea</taxon>
        <taxon>Rhabditida</taxon>
        <taxon>Tylenchina</taxon>
        <taxon>Tylenchomorpha</taxon>
        <taxon>Tylenchoidea</taxon>
        <taxon>Meloidogynidae</taxon>
        <taxon>Meloidogyninae</taxon>
        <taxon>Meloidogyne</taxon>
    </lineage>
</organism>
<keyword evidence="4 5" id="KW-0539">Nucleus</keyword>
<comment type="caution">
    <text evidence="8">The sequence shown here is derived from an EMBL/GenBank/DDBJ whole genome shotgun (WGS) entry which is preliminary data.</text>
</comment>
<dbReference type="PROSITE" id="PS00346">
    <property type="entry name" value="ETS_DOMAIN_2"/>
    <property type="match status" value="1"/>
</dbReference>
<comment type="similarity">
    <text evidence="2 5">Belongs to the ETS family.</text>
</comment>
<proteinExistence type="inferred from homology"/>
<dbReference type="SMART" id="SM00413">
    <property type="entry name" value="ETS"/>
    <property type="match status" value="1"/>
</dbReference>
<comment type="subcellular location">
    <subcellularLocation>
        <location evidence="1 5">Nucleus</location>
    </subcellularLocation>
</comment>
<evidence type="ECO:0000256" key="5">
    <source>
        <dbReference type="RuleBase" id="RU004019"/>
    </source>
</evidence>
<dbReference type="SUPFAM" id="SSF46785">
    <property type="entry name" value="Winged helix' DNA-binding domain"/>
    <property type="match status" value="1"/>
</dbReference>
<evidence type="ECO:0000313" key="9">
    <source>
        <dbReference type="Proteomes" id="UP000605970"/>
    </source>
</evidence>
<accession>A0A8S9ZV14</accession>
<evidence type="ECO:0000256" key="6">
    <source>
        <dbReference type="SAM" id="MobiDB-lite"/>
    </source>
</evidence>
<evidence type="ECO:0000256" key="2">
    <source>
        <dbReference type="ARBA" id="ARBA00005562"/>
    </source>
</evidence>
<name>A0A8S9ZV14_9BILA</name>
<evidence type="ECO:0000313" key="8">
    <source>
        <dbReference type="EMBL" id="KAF7636983.1"/>
    </source>
</evidence>
<dbReference type="Pfam" id="PF00178">
    <property type="entry name" value="Ets"/>
    <property type="match status" value="1"/>
</dbReference>
<dbReference type="PROSITE" id="PS00345">
    <property type="entry name" value="ETS_DOMAIN_1"/>
    <property type="match status" value="1"/>
</dbReference>
<protein>
    <recommendedName>
        <fullName evidence="7">ETS domain-containing protein</fullName>
    </recommendedName>
</protein>
<dbReference type="GO" id="GO:0005634">
    <property type="term" value="C:nucleus"/>
    <property type="evidence" value="ECO:0007669"/>
    <property type="project" value="UniProtKB-SubCell"/>
</dbReference>
<keyword evidence="9" id="KW-1185">Reference proteome</keyword>
<feature type="compositionally biased region" description="Low complexity" evidence="6">
    <location>
        <begin position="22"/>
        <end position="36"/>
    </location>
</feature>
<feature type="compositionally biased region" description="Polar residues" evidence="6">
    <location>
        <begin position="11"/>
        <end position="21"/>
    </location>
</feature>
<dbReference type="InterPro" id="IPR036390">
    <property type="entry name" value="WH_DNA-bd_sf"/>
</dbReference>
<dbReference type="InterPro" id="IPR036388">
    <property type="entry name" value="WH-like_DNA-bd_sf"/>
</dbReference>
<dbReference type="PRINTS" id="PR00454">
    <property type="entry name" value="ETSDOMAIN"/>
</dbReference>
<dbReference type="InterPro" id="IPR000418">
    <property type="entry name" value="Ets_dom"/>
</dbReference>
<feature type="domain" description="ETS" evidence="7">
    <location>
        <begin position="257"/>
        <end position="337"/>
    </location>
</feature>
<feature type="region of interest" description="Disordered" evidence="6">
    <location>
        <begin position="1"/>
        <end position="46"/>
    </location>
</feature>
<dbReference type="Gene3D" id="1.10.10.10">
    <property type="entry name" value="Winged helix-like DNA-binding domain superfamily/Winged helix DNA-binding domain"/>
    <property type="match status" value="1"/>
</dbReference>
<dbReference type="GO" id="GO:0043565">
    <property type="term" value="F:sequence-specific DNA binding"/>
    <property type="evidence" value="ECO:0007669"/>
    <property type="project" value="InterPro"/>
</dbReference>
<evidence type="ECO:0000256" key="1">
    <source>
        <dbReference type="ARBA" id="ARBA00004123"/>
    </source>
</evidence>
<reference evidence="8" key="1">
    <citation type="journal article" date="2020" name="Ecol. Evol.">
        <title>Genome structure and content of the rice root-knot nematode (Meloidogyne graminicola).</title>
        <authorList>
            <person name="Phan N.T."/>
            <person name="Danchin E.G.J."/>
            <person name="Klopp C."/>
            <person name="Perfus-Barbeoch L."/>
            <person name="Kozlowski D.K."/>
            <person name="Koutsovoulos G.D."/>
            <person name="Lopez-Roques C."/>
            <person name="Bouchez O."/>
            <person name="Zahm M."/>
            <person name="Besnard G."/>
            <person name="Bellafiore S."/>
        </authorList>
    </citation>
    <scope>NUCLEOTIDE SEQUENCE</scope>
    <source>
        <strain evidence="8">VN-18</strain>
    </source>
</reference>
<evidence type="ECO:0000259" key="7">
    <source>
        <dbReference type="PROSITE" id="PS50061"/>
    </source>
</evidence>
<dbReference type="PANTHER" id="PTHR11849:SF304">
    <property type="entry name" value="DNA-BINDING PROTEIN D-ETS-3"/>
    <property type="match status" value="1"/>
</dbReference>
<sequence length="487" mass="54452">MLGEQIRKGEAQNNTRQTVSTSQQQNDNNSNNSNSKQRNDTKPQGIVYPQTSMLNNQTNTITALSQQQFCNNYGTHTFPFNIASTFATNNNNIDNRINDPILGVFNNSTNNNFNSIINNATNTNTDINNMCYRWGGNNFFDGNTNTIGRITSSRNTKVEENSAGLNLSLQSATTSNTLTTSNKNASDNQNSRTNNLMSVKEEPISSSIVDVSPISTSSLARVLHGGKSNNAVLPFHQPTDPFYLFIKGLTNTGSGQIQLWQFLLELLTEPLCSEIILWEGDQGEFKLIEPDEVARRWGERKSKPHMNYDKMSRALRYYYDKQIMTKVHGKRYAYKFDFPGIVASLQPQTSSLHHYHHHHNHQNNSLICSNSLSINNNNNNNNSSLAVSAAGELLFSQAASRLSGAMTTTNNNNNNSVANMAADTFAAYRFMSNPAAVLQPHATRFLNSTIAVTPYNQIPTSWFYPNFHQQDYSNNSTLKYSTTRNCI</sequence>
<dbReference type="AlphaFoldDB" id="A0A8S9ZV14"/>
<dbReference type="PANTHER" id="PTHR11849">
    <property type="entry name" value="ETS"/>
    <property type="match status" value="1"/>
</dbReference>
<dbReference type="PROSITE" id="PS50061">
    <property type="entry name" value="ETS_DOMAIN_3"/>
    <property type="match status" value="1"/>
</dbReference>
<dbReference type="OrthoDB" id="10067219at2759"/>
<dbReference type="Proteomes" id="UP000605970">
    <property type="component" value="Unassembled WGS sequence"/>
</dbReference>
<dbReference type="FunFam" id="1.10.10.10:FF:000343">
    <property type="entry name" value="Ets at 65A, isoform C"/>
    <property type="match status" value="1"/>
</dbReference>
<dbReference type="GO" id="GO:0000981">
    <property type="term" value="F:DNA-binding transcription factor activity, RNA polymerase II-specific"/>
    <property type="evidence" value="ECO:0007669"/>
    <property type="project" value="TreeGrafter"/>
</dbReference>